<dbReference type="SUPFAM" id="SSF53850">
    <property type="entry name" value="Periplasmic binding protein-like II"/>
    <property type="match status" value="1"/>
</dbReference>
<gene>
    <name evidence="5" type="ORF">ACFOOQ_02010</name>
</gene>
<comment type="subcellular location">
    <subcellularLocation>
        <location evidence="1">Periplasm</location>
    </subcellularLocation>
</comment>
<dbReference type="Gene3D" id="3.40.190.10">
    <property type="entry name" value="Periplasmic binding protein-like II"/>
    <property type="match status" value="2"/>
</dbReference>
<dbReference type="EMBL" id="JBHRYJ010000001">
    <property type="protein sequence ID" value="MFC3674298.1"/>
    <property type="molecule type" value="Genomic_DNA"/>
</dbReference>
<comment type="caution">
    <text evidence="5">The sequence shown here is derived from an EMBL/GenBank/DDBJ whole genome shotgun (WGS) entry which is preliminary data.</text>
</comment>
<comment type="similarity">
    <text evidence="2">Belongs to the bacterial solute-binding protein SsuA/TauA family.</text>
</comment>
<dbReference type="RefSeq" id="WP_379721012.1">
    <property type="nucleotide sequence ID" value="NZ_JBHRYJ010000001.1"/>
</dbReference>
<dbReference type="Proteomes" id="UP001595711">
    <property type="component" value="Unassembled WGS sequence"/>
</dbReference>
<protein>
    <submittedName>
        <fullName evidence="5">ABC transporter substrate-binding protein</fullName>
    </submittedName>
</protein>
<evidence type="ECO:0000256" key="3">
    <source>
        <dbReference type="ARBA" id="ARBA00022729"/>
    </source>
</evidence>
<dbReference type="Pfam" id="PF13379">
    <property type="entry name" value="NMT1_2"/>
    <property type="match status" value="1"/>
</dbReference>
<name>A0ABV7VA23_9PROT</name>
<evidence type="ECO:0000256" key="1">
    <source>
        <dbReference type="ARBA" id="ARBA00004418"/>
    </source>
</evidence>
<reference evidence="6" key="1">
    <citation type="journal article" date="2019" name="Int. J. Syst. Evol. Microbiol.">
        <title>The Global Catalogue of Microorganisms (GCM) 10K type strain sequencing project: providing services to taxonomists for standard genome sequencing and annotation.</title>
        <authorList>
            <consortium name="The Broad Institute Genomics Platform"/>
            <consortium name="The Broad Institute Genome Sequencing Center for Infectious Disease"/>
            <person name="Wu L."/>
            <person name="Ma J."/>
        </authorList>
    </citation>
    <scope>NUCLEOTIDE SEQUENCE [LARGE SCALE GENOMIC DNA]</scope>
    <source>
        <strain evidence="6">KCTC 42182</strain>
    </source>
</reference>
<evidence type="ECO:0000256" key="2">
    <source>
        <dbReference type="ARBA" id="ARBA00010742"/>
    </source>
</evidence>
<organism evidence="5 6">
    <name type="scientific">Ferrovibrio xuzhouensis</name>
    <dbReference type="NCBI Taxonomy" id="1576914"/>
    <lineage>
        <taxon>Bacteria</taxon>
        <taxon>Pseudomonadati</taxon>
        <taxon>Pseudomonadota</taxon>
        <taxon>Alphaproteobacteria</taxon>
        <taxon>Rhodospirillales</taxon>
        <taxon>Rhodospirillaceae</taxon>
        <taxon>Ferrovibrio</taxon>
    </lineage>
</organism>
<evidence type="ECO:0000313" key="5">
    <source>
        <dbReference type="EMBL" id="MFC3674298.1"/>
    </source>
</evidence>
<feature type="chain" id="PRO_5045691457" evidence="4">
    <location>
        <begin position="21"/>
        <end position="340"/>
    </location>
</feature>
<evidence type="ECO:0000313" key="6">
    <source>
        <dbReference type="Proteomes" id="UP001595711"/>
    </source>
</evidence>
<sequence>MKKFAIAAAIIAAGLLPALAARADSVEKPDVSIAVGGKVALYYLPLTIAESKGYFKAEGLNARVLDFQGGSKSVQAVVGGSADILSSAYEHMINLQARGQYLKTFVLQGRYPGFALSVATAKADKYKTAADLKGMKIGVTSPGSSTNIMVNLLLAKAGMSPNDVAIIGVGAGAGVVAAMKNNEVDAVVQADPATSLLVAQGLAVVKVDTRNEAGTTAVYGGPMPAASLSAKEDFIKENPKTIQALTNAMVRALHFIRNSTDEELLAAIPKESLLGGEHDLYVKMIPAVRPSYSPDGRISHTAADTALRVVAQQNSAVSQAKIDLARTYDNSFVSKVPKDR</sequence>
<dbReference type="PANTHER" id="PTHR30024:SF47">
    <property type="entry name" value="TAURINE-BINDING PERIPLASMIC PROTEIN"/>
    <property type="match status" value="1"/>
</dbReference>
<dbReference type="PANTHER" id="PTHR30024">
    <property type="entry name" value="ALIPHATIC SULFONATES-BINDING PROTEIN-RELATED"/>
    <property type="match status" value="1"/>
</dbReference>
<keyword evidence="6" id="KW-1185">Reference proteome</keyword>
<accession>A0ABV7VA23</accession>
<keyword evidence="3 4" id="KW-0732">Signal</keyword>
<feature type="signal peptide" evidence="4">
    <location>
        <begin position="1"/>
        <end position="20"/>
    </location>
</feature>
<proteinExistence type="inferred from homology"/>
<evidence type="ECO:0000256" key="4">
    <source>
        <dbReference type="SAM" id="SignalP"/>
    </source>
</evidence>